<keyword evidence="3" id="KW-0813">Transport</keyword>
<evidence type="ECO:0000313" key="14">
    <source>
        <dbReference type="Proteomes" id="UP000588051"/>
    </source>
</evidence>
<feature type="signal peptide" evidence="11">
    <location>
        <begin position="1"/>
        <end position="27"/>
    </location>
</feature>
<dbReference type="CDD" id="cd00342">
    <property type="entry name" value="gram_neg_porins"/>
    <property type="match status" value="1"/>
</dbReference>
<comment type="subunit">
    <text evidence="2">Homotrimer.</text>
</comment>
<evidence type="ECO:0000313" key="13">
    <source>
        <dbReference type="EMBL" id="NVO77730.1"/>
    </source>
</evidence>
<comment type="caution">
    <text evidence="13">The sequence shown here is derived from an EMBL/GenBank/DDBJ whole genome shotgun (WGS) entry which is preliminary data.</text>
</comment>
<dbReference type="InterPro" id="IPR023614">
    <property type="entry name" value="Porin_dom_sf"/>
</dbReference>
<sequence length="359" mass="37878">MKKIKQLTWITGIGFTSLALFSHAALAQSAVTMYGVMDVGVSVDQGGINGSSVRLTSGMATQSRWGFRGTEDLGQGMSAFFVLEGGVHADTGGSTQNGTLFGRTSVVGLSNTLGKVSLGLQDTPYFTALNTIVDPLRNGIARSNNLMAATGFRAGNSILLRSASFGGYSADLMYAAGEVSGDVHAASAIGGSFGYSQGPWNWRVAYHLKNNDNASIRNTDSARNFLIGTNYDFGAAKLYLGYAIDRGPNSASLNNTAASFGGAAPVASTDSTDLLLGVSVPFGASTVVATYIRKDDKTALNQDAQQYALAYMYTLSKRTDIYTSYALIRNQNGAAYTEGNSEEPGLGNKQFTVGLRHRF</sequence>
<dbReference type="RefSeq" id="WP_176803000.1">
    <property type="nucleotide sequence ID" value="NZ_JABXYJ010000004.1"/>
</dbReference>
<dbReference type="GO" id="GO:0009279">
    <property type="term" value="C:cell outer membrane"/>
    <property type="evidence" value="ECO:0007669"/>
    <property type="project" value="UniProtKB-SubCell"/>
</dbReference>
<evidence type="ECO:0000256" key="4">
    <source>
        <dbReference type="ARBA" id="ARBA00022452"/>
    </source>
</evidence>
<evidence type="ECO:0000259" key="12">
    <source>
        <dbReference type="Pfam" id="PF13609"/>
    </source>
</evidence>
<dbReference type="InterPro" id="IPR050298">
    <property type="entry name" value="Gram-neg_bact_OMP"/>
</dbReference>
<feature type="domain" description="Porin" evidence="12">
    <location>
        <begin position="16"/>
        <end position="332"/>
    </location>
</feature>
<dbReference type="PANTHER" id="PTHR34501">
    <property type="entry name" value="PROTEIN YDDL-RELATED"/>
    <property type="match status" value="1"/>
</dbReference>
<dbReference type="Pfam" id="PF13609">
    <property type="entry name" value="Porin_4"/>
    <property type="match status" value="1"/>
</dbReference>
<keyword evidence="6 11" id="KW-0732">Signal</keyword>
<keyword evidence="9" id="KW-0472">Membrane</keyword>
<evidence type="ECO:0000256" key="5">
    <source>
        <dbReference type="ARBA" id="ARBA00022692"/>
    </source>
</evidence>
<reference evidence="13 14" key="1">
    <citation type="submission" date="2020-06" db="EMBL/GenBank/DDBJ databases">
        <authorList>
            <person name="Qiu C."/>
            <person name="Liu Z."/>
        </authorList>
    </citation>
    <scope>NUCLEOTIDE SEQUENCE [LARGE SCALE GENOMIC DNA]</scope>
    <source>
        <strain evidence="13 14">EM 1</strain>
    </source>
</reference>
<dbReference type="InterPro" id="IPR002299">
    <property type="entry name" value="Porin_Neis"/>
</dbReference>
<dbReference type="Gene3D" id="2.40.160.10">
    <property type="entry name" value="Porin"/>
    <property type="match status" value="1"/>
</dbReference>
<keyword evidence="10" id="KW-0998">Cell outer membrane</keyword>
<evidence type="ECO:0000256" key="3">
    <source>
        <dbReference type="ARBA" id="ARBA00022448"/>
    </source>
</evidence>
<evidence type="ECO:0000256" key="1">
    <source>
        <dbReference type="ARBA" id="ARBA00004571"/>
    </source>
</evidence>
<evidence type="ECO:0000256" key="2">
    <source>
        <dbReference type="ARBA" id="ARBA00011233"/>
    </source>
</evidence>
<gene>
    <name evidence="13" type="ORF">HV832_07785</name>
</gene>
<keyword evidence="7" id="KW-0406">Ion transport</keyword>
<evidence type="ECO:0000256" key="9">
    <source>
        <dbReference type="ARBA" id="ARBA00023136"/>
    </source>
</evidence>
<dbReference type="PANTHER" id="PTHR34501:SF9">
    <property type="entry name" value="MAJOR OUTER MEMBRANE PROTEIN P.IA"/>
    <property type="match status" value="1"/>
</dbReference>
<keyword evidence="5" id="KW-0812">Transmembrane</keyword>
<organism evidence="13 14">
    <name type="scientific">Undibacterium oligocarboniphilum</name>
    <dbReference type="NCBI Taxonomy" id="666702"/>
    <lineage>
        <taxon>Bacteria</taxon>
        <taxon>Pseudomonadati</taxon>
        <taxon>Pseudomonadota</taxon>
        <taxon>Betaproteobacteria</taxon>
        <taxon>Burkholderiales</taxon>
        <taxon>Oxalobacteraceae</taxon>
        <taxon>Undibacterium</taxon>
    </lineage>
</organism>
<evidence type="ECO:0000256" key="7">
    <source>
        <dbReference type="ARBA" id="ARBA00023065"/>
    </source>
</evidence>
<dbReference type="InterPro" id="IPR033900">
    <property type="entry name" value="Gram_neg_porin_domain"/>
</dbReference>
<dbReference type="EMBL" id="JABXYJ010000004">
    <property type="protein sequence ID" value="NVO77730.1"/>
    <property type="molecule type" value="Genomic_DNA"/>
</dbReference>
<keyword evidence="14" id="KW-1185">Reference proteome</keyword>
<evidence type="ECO:0000256" key="11">
    <source>
        <dbReference type="SAM" id="SignalP"/>
    </source>
</evidence>
<dbReference type="AlphaFoldDB" id="A0A850QLX9"/>
<evidence type="ECO:0000256" key="6">
    <source>
        <dbReference type="ARBA" id="ARBA00022729"/>
    </source>
</evidence>
<accession>A0A850QLX9</accession>
<evidence type="ECO:0000256" key="8">
    <source>
        <dbReference type="ARBA" id="ARBA00023114"/>
    </source>
</evidence>
<dbReference type="GO" id="GO:0006811">
    <property type="term" value="P:monoatomic ion transport"/>
    <property type="evidence" value="ECO:0007669"/>
    <property type="project" value="UniProtKB-KW"/>
</dbReference>
<dbReference type="SUPFAM" id="SSF56935">
    <property type="entry name" value="Porins"/>
    <property type="match status" value="1"/>
</dbReference>
<name>A0A850QLX9_9BURK</name>
<feature type="chain" id="PRO_5032485715" evidence="11">
    <location>
        <begin position="28"/>
        <end position="359"/>
    </location>
</feature>
<dbReference type="Proteomes" id="UP000588051">
    <property type="component" value="Unassembled WGS sequence"/>
</dbReference>
<comment type="subcellular location">
    <subcellularLocation>
        <location evidence="1">Cell outer membrane</location>
        <topology evidence="1">Multi-pass membrane protein</topology>
    </subcellularLocation>
</comment>
<keyword evidence="4" id="KW-1134">Transmembrane beta strand</keyword>
<dbReference type="PRINTS" id="PR00184">
    <property type="entry name" value="NEISSPPORIN"/>
</dbReference>
<proteinExistence type="predicted"/>
<protein>
    <submittedName>
        <fullName evidence="13">Porin</fullName>
    </submittedName>
</protein>
<evidence type="ECO:0000256" key="10">
    <source>
        <dbReference type="ARBA" id="ARBA00023237"/>
    </source>
</evidence>
<keyword evidence="8" id="KW-0626">Porin</keyword>
<dbReference type="GO" id="GO:0046930">
    <property type="term" value="C:pore complex"/>
    <property type="evidence" value="ECO:0007669"/>
    <property type="project" value="UniProtKB-KW"/>
</dbReference>
<dbReference type="GO" id="GO:0015288">
    <property type="term" value="F:porin activity"/>
    <property type="evidence" value="ECO:0007669"/>
    <property type="project" value="UniProtKB-KW"/>
</dbReference>